<proteinExistence type="predicted"/>
<keyword evidence="2" id="KW-0812">Transmembrane</keyword>
<keyword evidence="2" id="KW-1133">Transmembrane helix</keyword>
<dbReference type="EMBL" id="BJWL01000011">
    <property type="protein sequence ID" value="GFY96470.1"/>
    <property type="molecule type" value="Genomic_DNA"/>
</dbReference>
<dbReference type="Proteomes" id="UP000585474">
    <property type="component" value="Unassembled WGS sequence"/>
</dbReference>
<accession>A0A7J0FCP5</accession>
<dbReference type="AlphaFoldDB" id="A0A7J0FCP5"/>
<feature type="transmembrane region" description="Helical" evidence="2">
    <location>
        <begin position="118"/>
        <end position="136"/>
    </location>
</feature>
<comment type="caution">
    <text evidence="3">The sequence shown here is derived from an EMBL/GenBank/DDBJ whole genome shotgun (WGS) entry which is preliminary data.</text>
</comment>
<sequence>MPKKPKTDHKGVFTASGARKNSATAPGLSPGGRSRPGFRRRVVSSSPAFSWPFQPRESELAPSPSPSTVFPATSPSLLPEKGDGIPFINSNPAVPLPTGEVDSATIRPLPTSGHRGQVVGLFAVQMALCFVVLLLLL</sequence>
<keyword evidence="4" id="KW-1185">Reference proteome</keyword>
<evidence type="ECO:0000313" key="3">
    <source>
        <dbReference type="EMBL" id="GFY96470.1"/>
    </source>
</evidence>
<gene>
    <name evidence="3" type="ORF">Acr_11g0007760</name>
</gene>
<dbReference type="OrthoDB" id="10259572at2759"/>
<keyword evidence="2" id="KW-0472">Membrane</keyword>
<reference evidence="3 4" key="1">
    <citation type="submission" date="2019-07" db="EMBL/GenBank/DDBJ databases">
        <title>De Novo Assembly of kiwifruit Actinidia rufa.</title>
        <authorList>
            <person name="Sugita-Konishi S."/>
            <person name="Sato K."/>
            <person name="Mori E."/>
            <person name="Abe Y."/>
            <person name="Kisaki G."/>
            <person name="Hamano K."/>
            <person name="Suezawa K."/>
            <person name="Otani M."/>
            <person name="Fukuda T."/>
            <person name="Manabe T."/>
            <person name="Gomi K."/>
            <person name="Tabuchi M."/>
            <person name="Akimitsu K."/>
            <person name="Kataoka I."/>
        </authorList>
    </citation>
    <scope>NUCLEOTIDE SEQUENCE [LARGE SCALE GENOMIC DNA]</scope>
    <source>
        <strain evidence="4">cv. Fuchu</strain>
    </source>
</reference>
<dbReference type="PANTHER" id="PTHR34662:SF3">
    <property type="entry name" value="OS04G0422700 PROTEIN"/>
    <property type="match status" value="1"/>
</dbReference>
<organism evidence="3 4">
    <name type="scientific">Actinidia rufa</name>
    <dbReference type="NCBI Taxonomy" id="165716"/>
    <lineage>
        <taxon>Eukaryota</taxon>
        <taxon>Viridiplantae</taxon>
        <taxon>Streptophyta</taxon>
        <taxon>Embryophyta</taxon>
        <taxon>Tracheophyta</taxon>
        <taxon>Spermatophyta</taxon>
        <taxon>Magnoliopsida</taxon>
        <taxon>eudicotyledons</taxon>
        <taxon>Gunneridae</taxon>
        <taxon>Pentapetalae</taxon>
        <taxon>asterids</taxon>
        <taxon>Ericales</taxon>
        <taxon>Actinidiaceae</taxon>
        <taxon>Actinidia</taxon>
    </lineage>
</organism>
<feature type="region of interest" description="Disordered" evidence="1">
    <location>
        <begin position="1"/>
        <end position="75"/>
    </location>
</feature>
<evidence type="ECO:0000256" key="1">
    <source>
        <dbReference type="SAM" id="MobiDB-lite"/>
    </source>
</evidence>
<dbReference type="PANTHER" id="PTHR34662">
    <property type="entry name" value="OS04G0422700 PROTEIN"/>
    <property type="match status" value="1"/>
</dbReference>
<name>A0A7J0FCP5_9ERIC</name>
<evidence type="ECO:0000313" key="4">
    <source>
        <dbReference type="Proteomes" id="UP000585474"/>
    </source>
</evidence>
<protein>
    <submittedName>
        <fullName evidence="3">Cupredoxin superfamily protein</fullName>
    </submittedName>
</protein>
<feature type="compositionally biased region" description="Low complexity" evidence="1">
    <location>
        <begin position="26"/>
        <end position="35"/>
    </location>
</feature>
<evidence type="ECO:0000256" key="2">
    <source>
        <dbReference type="SAM" id="Phobius"/>
    </source>
</evidence>
<feature type="compositionally biased region" description="Polar residues" evidence="1">
    <location>
        <begin position="66"/>
        <end position="75"/>
    </location>
</feature>